<keyword evidence="2" id="KW-1133">Transmembrane helix</keyword>
<dbReference type="PROSITE" id="PS50005">
    <property type="entry name" value="TPR"/>
    <property type="match status" value="1"/>
</dbReference>
<feature type="transmembrane region" description="Helical" evidence="2">
    <location>
        <begin position="198"/>
        <end position="216"/>
    </location>
</feature>
<feature type="repeat" description="TPR" evidence="1">
    <location>
        <begin position="435"/>
        <end position="468"/>
    </location>
</feature>
<feature type="transmembrane region" description="Helical" evidence="2">
    <location>
        <begin position="45"/>
        <end position="62"/>
    </location>
</feature>
<evidence type="ECO:0000313" key="4">
    <source>
        <dbReference type="Proteomes" id="UP001429601"/>
    </source>
</evidence>
<sequence length="543" mass="59433">MLFRLGGLLGAQGFPRAFAACVGAGAWLLHPLFVSTVLYVVQREAMLPTAFVLLGLHLWLTARSQVQRGRSEIGLLLGIPLLTLLALLSKANGILLPLLIVAVDSCVPPLASHDRRYRRLLRISCWPWILAVAAVLAWLAYRGIDNASAAYRGWTIGQRLLTEPSILWVYLGQLWLVLPTSGSVFHDQYVAATDLWHPLWTLPAILGLAVVLGMGLRYRKTHPALAMSVIFYFAGHLIESTSLPLELYFEHRNYLPGLLMFWPAALAAGRHFRARTAVAGAVILLTGMSLLSLRLVRLWNNPPAQALFWATQSPESPRAQAYAAQIEGAAGRADLGIQRLTKRQNNFPNEPQIALTLLDLRCQEGSVTGDDILNGANTLRHAARDPGRILLNWSLEAIEEAKAQRCTGLDNKAILTILDAAASNPIIASLPGRMQDIVHARGELALARGDTQSALEDFNKALALSPTPQAALEQAAALGRAGAPGLGLRHLAYFKTLPEPPGRGPSTAMAWLHDRVLERQGYWRNEIDHLNAALARDDRKRAQ</sequence>
<dbReference type="InterPro" id="IPR011990">
    <property type="entry name" value="TPR-like_helical_dom_sf"/>
</dbReference>
<feature type="transmembrane region" description="Helical" evidence="2">
    <location>
        <begin position="276"/>
        <end position="296"/>
    </location>
</feature>
<comment type="caution">
    <text evidence="3">The sequence shown here is derived from an EMBL/GenBank/DDBJ whole genome shotgun (WGS) entry which is preliminary data.</text>
</comment>
<dbReference type="Proteomes" id="UP001429601">
    <property type="component" value="Unassembled WGS sequence"/>
</dbReference>
<keyword evidence="2" id="KW-0472">Membrane</keyword>
<organism evidence="3 4">
    <name type="scientific">Luteibacter jiangsuensis</name>
    <dbReference type="NCBI Taxonomy" id="637577"/>
    <lineage>
        <taxon>Bacteria</taxon>
        <taxon>Pseudomonadati</taxon>
        <taxon>Pseudomonadota</taxon>
        <taxon>Gammaproteobacteria</taxon>
        <taxon>Lysobacterales</taxon>
        <taxon>Rhodanobacteraceae</taxon>
        <taxon>Luteibacter</taxon>
    </lineage>
</organism>
<feature type="transmembrane region" description="Helical" evidence="2">
    <location>
        <begin position="160"/>
        <end position="178"/>
    </location>
</feature>
<keyword evidence="4" id="KW-1185">Reference proteome</keyword>
<proteinExistence type="predicted"/>
<dbReference type="EMBL" id="JAAQQR010000004">
    <property type="protein sequence ID" value="NID05211.1"/>
    <property type="molecule type" value="Genomic_DNA"/>
</dbReference>
<evidence type="ECO:0000256" key="2">
    <source>
        <dbReference type="SAM" id="Phobius"/>
    </source>
</evidence>
<keyword evidence="1" id="KW-0802">TPR repeat</keyword>
<evidence type="ECO:0000313" key="3">
    <source>
        <dbReference type="EMBL" id="NID05211.1"/>
    </source>
</evidence>
<feature type="transmembrane region" description="Helical" evidence="2">
    <location>
        <begin position="120"/>
        <end position="139"/>
    </location>
</feature>
<evidence type="ECO:0000256" key="1">
    <source>
        <dbReference type="PROSITE-ProRule" id="PRU00339"/>
    </source>
</evidence>
<dbReference type="InterPro" id="IPR019734">
    <property type="entry name" value="TPR_rpt"/>
</dbReference>
<feature type="transmembrane region" description="Helical" evidence="2">
    <location>
        <begin position="74"/>
        <end position="100"/>
    </location>
</feature>
<accession>A0ABX0Q5X7</accession>
<dbReference type="SUPFAM" id="SSF48452">
    <property type="entry name" value="TPR-like"/>
    <property type="match status" value="1"/>
</dbReference>
<gene>
    <name evidence="3" type="ORF">HBF26_09960</name>
</gene>
<name>A0ABX0Q5X7_9GAMM</name>
<protein>
    <submittedName>
        <fullName evidence="3">Tetratricopeptide repeat protein</fullName>
    </submittedName>
</protein>
<keyword evidence="2" id="KW-0812">Transmembrane</keyword>
<reference evidence="3 4" key="1">
    <citation type="journal article" date="2011" name="Curr. Microbiol.">
        <title>Luteibacter jiangsuensis sp. nov.: a methamidophos-degrading bacterium isolated from a methamidophos-manufacturing factory.</title>
        <authorList>
            <person name="Wang L."/>
            <person name="Wang G.L."/>
            <person name="Li S.P."/>
            <person name="Jiang J.D."/>
        </authorList>
    </citation>
    <scope>NUCLEOTIDE SEQUENCE [LARGE SCALE GENOMIC DNA]</scope>
    <source>
        <strain evidence="3 4">CGMCC 1.10133</strain>
    </source>
</reference>
<dbReference type="Gene3D" id="1.25.40.10">
    <property type="entry name" value="Tetratricopeptide repeat domain"/>
    <property type="match status" value="1"/>
</dbReference>